<gene>
    <name evidence="9 11" type="primary">kbl</name>
    <name evidence="11" type="ORF">HBA54_02360</name>
</gene>
<dbReference type="Pfam" id="PF00155">
    <property type="entry name" value="Aminotran_1_2"/>
    <property type="match status" value="1"/>
</dbReference>
<dbReference type="NCBIfam" id="NF005394">
    <property type="entry name" value="PRK06939.1"/>
    <property type="match status" value="1"/>
</dbReference>
<dbReference type="AlphaFoldDB" id="A0A967EUR7"/>
<evidence type="ECO:0000256" key="5">
    <source>
        <dbReference type="ARBA" id="ARBA00022898"/>
    </source>
</evidence>
<evidence type="ECO:0000256" key="9">
    <source>
        <dbReference type="HAMAP-Rule" id="MF_00985"/>
    </source>
</evidence>
<feature type="binding site" description="in other chain" evidence="9">
    <location>
        <begin position="110"/>
        <end position="111"/>
    </location>
    <ligand>
        <name>pyridoxal 5'-phosphate</name>
        <dbReference type="ChEBI" id="CHEBI:597326"/>
        <note>ligand shared between dimeric partners</note>
    </ligand>
</feature>
<keyword evidence="4 9" id="KW-0808">Transferase</keyword>
<feature type="binding site" evidence="9">
    <location>
        <position position="135"/>
    </location>
    <ligand>
        <name>substrate</name>
    </ligand>
</feature>
<keyword evidence="12" id="KW-1185">Reference proteome</keyword>
<feature type="binding site" evidence="9">
    <location>
        <begin position="271"/>
        <end position="272"/>
    </location>
    <ligand>
        <name>pyridoxal 5'-phosphate</name>
        <dbReference type="ChEBI" id="CHEBI:597326"/>
        <note>ligand shared between dimeric partners</note>
    </ligand>
</feature>
<dbReference type="GO" id="GO:0003870">
    <property type="term" value="F:5-aminolevulinate synthase activity"/>
    <property type="evidence" value="ECO:0007669"/>
    <property type="project" value="UniProtKB-EC"/>
</dbReference>
<dbReference type="HAMAP" id="MF_00985">
    <property type="entry name" value="2am3keto_CoA_ligase"/>
    <property type="match status" value="1"/>
</dbReference>
<dbReference type="Gene3D" id="3.40.640.10">
    <property type="entry name" value="Type I PLP-dependent aspartate aminotransferase-like (Major domain)"/>
    <property type="match status" value="1"/>
</dbReference>
<comment type="cofactor">
    <cofactor evidence="9">
        <name>pyridoxal 5'-phosphate</name>
        <dbReference type="ChEBI" id="CHEBI:597326"/>
    </cofactor>
    <text evidence="9">Binds 1 pyridoxal phosphate per subunit.</text>
</comment>
<evidence type="ECO:0000256" key="2">
    <source>
        <dbReference type="ARBA" id="ARBA00005029"/>
    </source>
</evidence>
<dbReference type="GO" id="GO:0006783">
    <property type="term" value="P:heme biosynthetic process"/>
    <property type="evidence" value="ECO:0007669"/>
    <property type="project" value="UniProtKB-KW"/>
</dbReference>
<feature type="modified residue" description="N6-(pyridoxal phosphate)lysine" evidence="9">
    <location>
        <position position="241"/>
    </location>
</feature>
<dbReference type="InterPro" id="IPR004839">
    <property type="entry name" value="Aminotransferase_I/II_large"/>
</dbReference>
<evidence type="ECO:0000259" key="10">
    <source>
        <dbReference type="Pfam" id="PF00155"/>
    </source>
</evidence>
<evidence type="ECO:0000256" key="7">
    <source>
        <dbReference type="ARBA" id="ARBA00023315"/>
    </source>
</evidence>
<evidence type="ECO:0000256" key="8">
    <source>
        <dbReference type="ARBA" id="ARBA00047654"/>
    </source>
</evidence>
<dbReference type="InterPro" id="IPR015424">
    <property type="entry name" value="PyrdxlP-dep_Trfase"/>
</dbReference>
<dbReference type="EC" id="2.3.1.29" evidence="9"/>
<dbReference type="RefSeq" id="WP_167220993.1">
    <property type="nucleotide sequence ID" value="NZ_JAAQPH010000002.1"/>
</dbReference>
<dbReference type="SUPFAM" id="SSF53383">
    <property type="entry name" value="PLP-dependent transferases"/>
    <property type="match status" value="1"/>
</dbReference>
<comment type="similarity">
    <text evidence="3">Belongs to the class-II pyridoxal-phosphate-dependent aminotransferase family. BioF subfamily.</text>
</comment>
<comment type="catalytic activity">
    <reaction evidence="8">
        <text>succinyl-CoA + glycine + H(+) = 5-aminolevulinate + CO2 + CoA</text>
        <dbReference type="Rhea" id="RHEA:12921"/>
        <dbReference type="ChEBI" id="CHEBI:15378"/>
        <dbReference type="ChEBI" id="CHEBI:16526"/>
        <dbReference type="ChEBI" id="CHEBI:57287"/>
        <dbReference type="ChEBI" id="CHEBI:57292"/>
        <dbReference type="ChEBI" id="CHEBI:57305"/>
        <dbReference type="ChEBI" id="CHEBI:356416"/>
        <dbReference type="EC" id="2.3.1.37"/>
    </reaction>
</comment>
<keyword evidence="6" id="KW-0350">Heme biosynthesis</keyword>
<dbReference type="EMBL" id="JAAQPH010000002">
    <property type="protein sequence ID" value="NIA67427.1"/>
    <property type="molecule type" value="Genomic_DNA"/>
</dbReference>
<dbReference type="InterPro" id="IPR015421">
    <property type="entry name" value="PyrdxlP-dep_Trfase_major"/>
</dbReference>
<dbReference type="NCBIfam" id="TIGR01822">
    <property type="entry name" value="2am3keto_CoA"/>
    <property type="match status" value="1"/>
</dbReference>
<comment type="caution">
    <text evidence="11">The sequence shown here is derived from an EMBL/GenBank/DDBJ whole genome shotgun (WGS) entry which is preliminary data.</text>
</comment>
<protein>
    <recommendedName>
        <fullName evidence="9">2-amino-3-ketobutyrate coenzyme A ligase</fullName>
        <shortName evidence="9">AKB ligase</shortName>
        <ecNumber evidence="9">2.3.1.29</ecNumber>
    </recommendedName>
    <alternativeName>
        <fullName evidence="9">Glycine acetyltransferase</fullName>
    </alternativeName>
</protein>
<sequence>MLDDIRKELDGIRAAHLYKVERPITSPQSAAIRVAEDGGERAELNLCANNYLGLADHPALVAAAKEALDHYGLGMASVRFICGTQDQHRLLEQEIAAFLGQEDAILYAACFDANGGVFEPLLGAEDAVISDALNHASIIDGIRLCKARRYRYANGDMAELEDRLREAREAGARRIVIATDGVFSMDGYLADLPAIRRLADRYEAFLLVDDCHATGVLGPEGRGTGAHFGVEVDILTGTLGKALGGSAGGYVAAAGPVVELLRQRSRPYLFSNSLPPPIVGAARRALELVRAGDDLRARLRDNATRFRAGLTAAGFNLLDGEHPIIPVMLGEAGIAQEMAARLYQRGVYVTGFFFPVVPQGQARIRTQMSAAHTPEQIDQAIDAFTRTGRELGVI</sequence>
<comment type="caution">
    <text evidence="9">Lacks conserved residue(s) required for the propagation of feature annotation.</text>
</comment>
<feature type="binding site" description="in other chain" evidence="9">
    <location>
        <position position="184"/>
    </location>
    <ligand>
        <name>pyridoxal 5'-phosphate</name>
        <dbReference type="ChEBI" id="CHEBI:597326"/>
        <note>ligand shared between dimeric partners</note>
    </ligand>
</feature>
<evidence type="ECO:0000256" key="3">
    <source>
        <dbReference type="ARBA" id="ARBA00010008"/>
    </source>
</evidence>
<accession>A0A967EUR7</accession>
<comment type="pathway">
    <text evidence="9">Amino-acid degradation; L-threonine degradation via oxydo-reductase pathway; glycine from L-threonine: step 2/2.</text>
</comment>
<dbReference type="InterPro" id="IPR050087">
    <property type="entry name" value="AON_synthase_class-II"/>
</dbReference>
<dbReference type="Proteomes" id="UP000761264">
    <property type="component" value="Unassembled WGS sequence"/>
</dbReference>
<name>A0A967EUR7_9PROT</name>
<keyword evidence="7 9" id="KW-0012">Acyltransferase</keyword>
<evidence type="ECO:0000256" key="4">
    <source>
        <dbReference type="ARBA" id="ARBA00022679"/>
    </source>
</evidence>
<evidence type="ECO:0000256" key="6">
    <source>
        <dbReference type="ARBA" id="ARBA00023133"/>
    </source>
</evidence>
<dbReference type="InterPro" id="IPR011282">
    <property type="entry name" value="2am3keto_CoA_ligase"/>
</dbReference>
<evidence type="ECO:0000313" key="12">
    <source>
        <dbReference type="Proteomes" id="UP000761264"/>
    </source>
</evidence>
<reference evidence="11" key="1">
    <citation type="submission" date="2020-03" db="EMBL/GenBank/DDBJ databases">
        <title>Genome of Pelagibius litoralis DSM 21314T.</title>
        <authorList>
            <person name="Wang G."/>
        </authorList>
    </citation>
    <scope>NUCLEOTIDE SEQUENCE</scope>
    <source>
        <strain evidence="11">DSM 21314</strain>
    </source>
</reference>
<dbReference type="FunFam" id="3.90.1150.10:FF:000004">
    <property type="entry name" value="2-amino-3-ketobutyrate coenzyme A ligase"/>
    <property type="match status" value="1"/>
</dbReference>
<proteinExistence type="inferred from homology"/>
<keyword evidence="5 9" id="KW-0663">Pyridoxal phosphate</keyword>
<dbReference type="GO" id="GO:0008890">
    <property type="term" value="F:glycine C-acetyltransferase activity"/>
    <property type="evidence" value="ECO:0007669"/>
    <property type="project" value="UniProtKB-UniRule"/>
</dbReference>
<dbReference type="GO" id="GO:0005829">
    <property type="term" value="C:cytosol"/>
    <property type="evidence" value="ECO:0007669"/>
    <property type="project" value="TreeGrafter"/>
</dbReference>
<dbReference type="Gene3D" id="3.90.1150.10">
    <property type="entry name" value="Aspartate Aminotransferase, domain 1"/>
    <property type="match status" value="1"/>
</dbReference>
<dbReference type="FunFam" id="3.40.640.10:FF:000006">
    <property type="entry name" value="5-aminolevulinate synthase, mitochondrial"/>
    <property type="match status" value="1"/>
</dbReference>
<dbReference type="GO" id="GO:0019518">
    <property type="term" value="P:L-threonine catabolic process to glycine"/>
    <property type="evidence" value="ECO:0007669"/>
    <property type="project" value="UniProtKB-UniRule"/>
</dbReference>
<feature type="binding site" evidence="9">
    <location>
        <position position="365"/>
    </location>
    <ligand>
        <name>substrate</name>
    </ligand>
</feature>
<feature type="domain" description="Aminotransferase class I/classII large" evidence="10">
    <location>
        <begin position="44"/>
        <end position="384"/>
    </location>
</feature>
<feature type="binding site" description="in other chain" evidence="9">
    <location>
        <begin position="238"/>
        <end position="241"/>
    </location>
    <ligand>
        <name>pyridoxal 5'-phosphate</name>
        <dbReference type="ChEBI" id="CHEBI:597326"/>
        <note>ligand shared between dimeric partners</note>
    </ligand>
</feature>
<comment type="catalytic activity">
    <reaction evidence="9">
        <text>glycine + acetyl-CoA = (2S)-2-amino-3-oxobutanoate + CoA</text>
        <dbReference type="Rhea" id="RHEA:20736"/>
        <dbReference type="ChEBI" id="CHEBI:57287"/>
        <dbReference type="ChEBI" id="CHEBI:57288"/>
        <dbReference type="ChEBI" id="CHEBI:57305"/>
        <dbReference type="ChEBI" id="CHEBI:78948"/>
        <dbReference type="EC" id="2.3.1.29"/>
    </reaction>
</comment>
<comment type="function">
    <text evidence="9">Catalyzes the cleavage of 2-amino-3-ketobutyrate to glycine and acetyl-CoA.</text>
</comment>
<dbReference type="PANTHER" id="PTHR13693:SF102">
    <property type="entry name" value="2-AMINO-3-KETOBUTYRATE COENZYME A LIGASE, MITOCHONDRIAL"/>
    <property type="match status" value="1"/>
</dbReference>
<dbReference type="PROSITE" id="PS00599">
    <property type="entry name" value="AA_TRANSFER_CLASS_2"/>
    <property type="match status" value="1"/>
</dbReference>
<dbReference type="InterPro" id="IPR001917">
    <property type="entry name" value="Aminotrans_II_pyridoxalP_BS"/>
</dbReference>
<dbReference type="GO" id="GO:0030170">
    <property type="term" value="F:pyridoxal phosphate binding"/>
    <property type="evidence" value="ECO:0007669"/>
    <property type="project" value="UniProtKB-UniRule"/>
</dbReference>
<comment type="pathway">
    <text evidence="1">Cofactor biosynthesis; biotin biosynthesis.</text>
</comment>
<comment type="pathway">
    <text evidence="2">Porphyrin-containing compound metabolism; protoporphyrin-IX biosynthesis; 5-aminolevulinate from glycine: step 1/1.</text>
</comment>
<evidence type="ECO:0000313" key="11">
    <source>
        <dbReference type="EMBL" id="NIA67427.1"/>
    </source>
</evidence>
<dbReference type="CDD" id="cd06454">
    <property type="entry name" value="KBL_like"/>
    <property type="match status" value="1"/>
</dbReference>
<evidence type="ECO:0000256" key="1">
    <source>
        <dbReference type="ARBA" id="ARBA00004746"/>
    </source>
</evidence>
<comment type="subunit">
    <text evidence="9">Homodimer.</text>
</comment>
<dbReference type="PANTHER" id="PTHR13693">
    <property type="entry name" value="CLASS II AMINOTRANSFERASE/8-AMINO-7-OXONONANOATE SYNTHASE"/>
    <property type="match status" value="1"/>
</dbReference>
<organism evidence="11 12">
    <name type="scientific">Pelagibius litoralis</name>
    <dbReference type="NCBI Taxonomy" id="374515"/>
    <lineage>
        <taxon>Bacteria</taxon>
        <taxon>Pseudomonadati</taxon>
        <taxon>Pseudomonadota</taxon>
        <taxon>Alphaproteobacteria</taxon>
        <taxon>Rhodospirillales</taxon>
        <taxon>Rhodovibrionaceae</taxon>
        <taxon>Pelagibius</taxon>
    </lineage>
</organism>
<dbReference type="InterPro" id="IPR015422">
    <property type="entry name" value="PyrdxlP-dep_Trfase_small"/>
</dbReference>